<evidence type="ECO:0000313" key="3">
    <source>
        <dbReference type="Proteomes" id="UP001216907"/>
    </source>
</evidence>
<comment type="caution">
    <text evidence="2">The sequence shown here is derived from an EMBL/GenBank/DDBJ whole genome shotgun (WGS) entry which is preliminary data.</text>
</comment>
<evidence type="ECO:0008006" key="4">
    <source>
        <dbReference type="Google" id="ProtNLM"/>
    </source>
</evidence>
<dbReference type="RefSeq" id="WP_277859853.1">
    <property type="nucleotide sequence ID" value="NZ_JARRAG010000001.1"/>
</dbReference>
<dbReference type="EMBL" id="JARRAG010000001">
    <property type="protein sequence ID" value="MDG3003503.1"/>
    <property type="molecule type" value="Genomic_DNA"/>
</dbReference>
<proteinExistence type="predicted"/>
<protein>
    <recommendedName>
        <fullName evidence="4">YHS domain-containing protein</fullName>
    </recommendedName>
</protein>
<dbReference type="Proteomes" id="UP001216907">
    <property type="component" value="Unassembled WGS sequence"/>
</dbReference>
<gene>
    <name evidence="2" type="ORF">PZE19_06975</name>
</gene>
<evidence type="ECO:0000256" key="1">
    <source>
        <dbReference type="SAM" id="MobiDB-lite"/>
    </source>
</evidence>
<organism evidence="2 3">
    <name type="scientific">Paludisphaera mucosa</name>
    <dbReference type="NCBI Taxonomy" id="3030827"/>
    <lineage>
        <taxon>Bacteria</taxon>
        <taxon>Pseudomonadati</taxon>
        <taxon>Planctomycetota</taxon>
        <taxon>Planctomycetia</taxon>
        <taxon>Isosphaerales</taxon>
        <taxon>Isosphaeraceae</taxon>
        <taxon>Paludisphaera</taxon>
    </lineage>
</organism>
<sequence>MPLGDPAQRIRGWTETHSWAWTFLEGKPTGMSFKMDGSKLLKSGSLTYEAGRKKYVLRTEPVASESSGATSKRSKPVIYEGTIDGKGKLLTLDRTDVSADRPAERLTLRPNGNLVRYTMFVERRASKTGAYVRSTEIGLTKEGETFAAGSTAIERPKCVVTGGAATQTVSFQGRDFPICCSGCRDEFLESPDKYVKKAASAGSSTAAERKPSPPARKGRSDDDAFSNDVGEPKTMP</sequence>
<keyword evidence="3" id="KW-1185">Reference proteome</keyword>
<reference evidence="2 3" key="1">
    <citation type="submission" date="2023-03" db="EMBL/GenBank/DDBJ databases">
        <title>Paludisphaera mucosa sp. nov. a novel planctomycete from northern fen.</title>
        <authorList>
            <person name="Ivanova A."/>
        </authorList>
    </citation>
    <scope>NUCLEOTIDE SEQUENCE [LARGE SCALE GENOMIC DNA]</scope>
    <source>
        <strain evidence="2 3">Pla2</strain>
    </source>
</reference>
<feature type="region of interest" description="Disordered" evidence="1">
    <location>
        <begin position="198"/>
        <end position="236"/>
    </location>
</feature>
<accession>A0ABT6F7D8</accession>
<name>A0ABT6F7D8_9BACT</name>
<evidence type="ECO:0000313" key="2">
    <source>
        <dbReference type="EMBL" id="MDG3003503.1"/>
    </source>
</evidence>